<keyword evidence="5 8" id="KW-0067">ATP-binding</keyword>
<dbReference type="FunFam" id="3.40.50.300:FF:000224">
    <property type="entry name" value="Energy-coupling factor transporter ATP-binding protein EcfA"/>
    <property type="match status" value="1"/>
</dbReference>
<comment type="subunit">
    <text evidence="8">Forms a stable energy-coupling factor (ECF) transporter complex composed of 2 membrane-embedded substrate-binding proteins (S component), 2 ATP-binding proteins (A component) and 2 transmembrane proteins (T component).</text>
</comment>
<dbReference type="PANTHER" id="PTHR43553">
    <property type="entry name" value="HEAVY METAL TRANSPORTER"/>
    <property type="match status" value="1"/>
</dbReference>
<dbReference type="HOGENOM" id="CLU_000604_1_22_9"/>
<gene>
    <name evidence="10" type="primary">CbiO</name>
    <name evidence="10" type="ordered locus">PTH_0352</name>
</gene>
<feature type="domain" description="ABC transporter" evidence="9">
    <location>
        <begin position="7"/>
        <end position="248"/>
    </location>
</feature>
<dbReference type="STRING" id="370438.PTH_0352"/>
<protein>
    <recommendedName>
        <fullName evidence="8">Energy-coupling factor transporter ATP-binding protein EcfA2</fullName>
        <ecNumber evidence="8">7.-.-.-</ecNumber>
    </recommendedName>
</protein>
<dbReference type="eggNOG" id="COG1122">
    <property type="taxonomic scope" value="Bacteria"/>
</dbReference>
<keyword evidence="6" id="KW-1278">Translocase</keyword>
<dbReference type="GO" id="GO:0043190">
    <property type="term" value="C:ATP-binding cassette (ABC) transporter complex"/>
    <property type="evidence" value="ECO:0007669"/>
    <property type="project" value="TreeGrafter"/>
</dbReference>
<dbReference type="SMART" id="SM00382">
    <property type="entry name" value="AAA"/>
    <property type="match status" value="1"/>
</dbReference>
<keyword evidence="11" id="KW-1185">Reference proteome</keyword>
<dbReference type="SUPFAM" id="SSF52540">
    <property type="entry name" value="P-loop containing nucleoside triphosphate hydrolases"/>
    <property type="match status" value="1"/>
</dbReference>
<dbReference type="GO" id="GO:0042626">
    <property type="term" value="F:ATPase-coupled transmembrane transporter activity"/>
    <property type="evidence" value="ECO:0007669"/>
    <property type="project" value="TreeGrafter"/>
</dbReference>
<evidence type="ECO:0000256" key="2">
    <source>
        <dbReference type="ARBA" id="ARBA00022448"/>
    </source>
</evidence>
<reference evidence="11" key="1">
    <citation type="journal article" date="2008" name="Genome Res.">
        <title>The genome of Pelotomaculum thermopropionicum reveals niche-associated evolution in anaerobic microbiota.</title>
        <authorList>
            <person name="Kosaka T."/>
            <person name="Kato S."/>
            <person name="Shimoyama T."/>
            <person name="Ishii S."/>
            <person name="Abe T."/>
            <person name="Watanabe K."/>
        </authorList>
    </citation>
    <scope>NUCLEOTIDE SEQUENCE [LARGE SCALE GENOMIC DNA]</scope>
    <source>
        <strain evidence="11">DSM 13744 / JCM 10971 / SI</strain>
    </source>
</reference>
<evidence type="ECO:0000259" key="9">
    <source>
        <dbReference type="PROSITE" id="PS50893"/>
    </source>
</evidence>
<proteinExistence type="inferred from homology"/>
<comment type="similarity">
    <text evidence="8">Belongs to the ABC transporter superfamily. Energy-coupling factor EcfA family.</text>
</comment>
<name>A5D5F3_PELTS</name>
<keyword evidence="2 8" id="KW-0813">Transport</keyword>
<comment type="function">
    <text evidence="8">ATP-binding (A) component of a common energy-coupling factor (ECF) ABC-transporter complex.</text>
</comment>
<evidence type="ECO:0000256" key="3">
    <source>
        <dbReference type="ARBA" id="ARBA00022475"/>
    </source>
</evidence>
<keyword evidence="3 8" id="KW-1003">Cell membrane</keyword>
<comment type="subcellular location">
    <subcellularLocation>
        <location evidence="1 8">Cell membrane</location>
        <topology evidence="1 8">Peripheral membrane protein</topology>
    </subcellularLocation>
</comment>
<dbReference type="GO" id="GO:0016887">
    <property type="term" value="F:ATP hydrolysis activity"/>
    <property type="evidence" value="ECO:0007669"/>
    <property type="project" value="InterPro"/>
</dbReference>
<dbReference type="InterPro" id="IPR030946">
    <property type="entry name" value="EcfA2"/>
</dbReference>
<dbReference type="Proteomes" id="UP000006556">
    <property type="component" value="Chromosome"/>
</dbReference>
<keyword evidence="7 8" id="KW-0472">Membrane</keyword>
<dbReference type="InterPro" id="IPR027417">
    <property type="entry name" value="P-loop_NTPase"/>
</dbReference>
<dbReference type="PROSITE" id="PS50893">
    <property type="entry name" value="ABC_TRANSPORTER_2"/>
    <property type="match status" value="1"/>
</dbReference>
<evidence type="ECO:0000256" key="8">
    <source>
        <dbReference type="RuleBase" id="RU365104"/>
    </source>
</evidence>
<dbReference type="InterPro" id="IPR003439">
    <property type="entry name" value="ABC_transporter-like_ATP-bd"/>
</dbReference>
<evidence type="ECO:0000256" key="6">
    <source>
        <dbReference type="ARBA" id="ARBA00022967"/>
    </source>
</evidence>
<evidence type="ECO:0000313" key="10">
    <source>
        <dbReference type="EMBL" id="BAF58534.1"/>
    </source>
</evidence>
<dbReference type="GO" id="GO:0005524">
    <property type="term" value="F:ATP binding"/>
    <property type="evidence" value="ECO:0007669"/>
    <property type="project" value="UniProtKB-UniRule"/>
</dbReference>
<dbReference type="CDD" id="cd03225">
    <property type="entry name" value="ABC_cobalt_CbiO_domain1"/>
    <property type="match status" value="1"/>
</dbReference>
<evidence type="ECO:0000313" key="11">
    <source>
        <dbReference type="Proteomes" id="UP000006556"/>
    </source>
</evidence>
<dbReference type="InterPro" id="IPR003593">
    <property type="entry name" value="AAA+_ATPase"/>
</dbReference>
<evidence type="ECO:0000256" key="4">
    <source>
        <dbReference type="ARBA" id="ARBA00022741"/>
    </source>
</evidence>
<dbReference type="AlphaFoldDB" id="A5D5F3"/>
<dbReference type="InterPro" id="IPR015856">
    <property type="entry name" value="ABC_transpr_CbiO/EcfA_su"/>
</dbReference>
<keyword evidence="4 8" id="KW-0547">Nucleotide-binding</keyword>
<dbReference type="InterPro" id="IPR050095">
    <property type="entry name" value="ECF_ABC_transporter_ATP-bd"/>
</dbReference>
<sequence>MFIQPVIKTENLTHVYSPGTPFQVVSLDGISLEIAGGEFVAVIGATGSGKSTLVQHFNGTLAPTAGKVWVCGADLSEKKARREIWRKVGLVFQQPEQQIFEETVFAEVAFGLKNLGLGRDEARQRAAEALRLAGLDPEAVGGLSPFSLSDGMKRRVAVASVLAMRPQVLILDEPTAGLDPRGRRELMDRIEEFRSRQGATVVLVTHDMEEAARRAGRVIVLHRGRLAMDGPPRRVFGQVRELRGLGLDVPFPARLMHELKAAGRQVRTDVLTEDEAEEEIAGLLSR</sequence>
<dbReference type="PANTHER" id="PTHR43553:SF27">
    <property type="entry name" value="ENERGY-COUPLING FACTOR TRANSPORTER ATP-BINDING PROTEIN ECFA2"/>
    <property type="match status" value="1"/>
</dbReference>
<evidence type="ECO:0000256" key="5">
    <source>
        <dbReference type="ARBA" id="ARBA00022840"/>
    </source>
</evidence>
<evidence type="ECO:0000256" key="7">
    <source>
        <dbReference type="ARBA" id="ARBA00023136"/>
    </source>
</evidence>
<dbReference type="KEGG" id="pth:PTH_0352"/>
<accession>A5D5F3</accession>
<dbReference type="Pfam" id="PF00005">
    <property type="entry name" value="ABC_tran"/>
    <property type="match status" value="1"/>
</dbReference>
<dbReference type="NCBIfam" id="TIGR04521">
    <property type="entry name" value="ECF_ATPase_2"/>
    <property type="match status" value="1"/>
</dbReference>
<evidence type="ECO:0000256" key="1">
    <source>
        <dbReference type="ARBA" id="ARBA00004202"/>
    </source>
</evidence>
<dbReference type="Gene3D" id="3.40.50.300">
    <property type="entry name" value="P-loop containing nucleotide triphosphate hydrolases"/>
    <property type="match status" value="1"/>
</dbReference>
<dbReference type="EC" id="7.-.-.-" evidence="8"/>
<organism evidence="10 11">
    <name type="scientific">Pelotomaculum thermopropionicum (strain DSM 13744 / JCM 10971 / SI)</name>
    <dbReference type="NCBI Taxonomy" id="370438"/>
    <lineage>
        <taxon>Bacteria</taxon>
        <taxon>Bacillati</taxon>
        <taxon>Bacillota</taxon>
        <taxon>Clostridia</taxon>
        <taxon>Eubacteriales</taxon>
        <taxon>Desulfotomaculaceae</taxon>
        <taxon>Pelotomaculum</taxon>
    </lineage>
</organism>
<dbReference type="EMBL" id="AP009389">
    <property type="protein sequence ID" value="BAF58534.1"/>
    <property type="molecule type" value="Genomic_DNA"/>
</dbReference>